<evidence type="ECO:0000313" key="3">
    <source>
        <dbReference type="EMBL" id="SDO95442.1"/>
    </source>
</evidence>
<dbReference type="Proteomes" id="UP000199341">
    <property type="component" value="Unassembled WGS sequence"/>
</dbReference>
<feature type="region of interest" description="Disordered" evidence="1">
    <location>
        <begin position="14"/>
        <end position="46"/>
    </location>
</feature>
<evidence type="ECO:0000259" key="2">
    <source>
        <dbReference type="PROSITE" id="PS51841"/>
    </source>
</evidence>
<dbReference type="PROSITE" id="PS51841">
    <property type="entry name" value="LTD"/>
    <property type="match status" value="1"/>
</dbReference>
<protein>
    <submittedName>
        <fullName evidence="3">Lamin Tail Domain</fullName>
    </submittedName>
</protein>
<gene>
    <name evidence="3" type="ORF">SAMN05216259_114167</name>
</gene>
<dbReference type="STRING" id="310781.SAMN05216259_114167"/>
<keyword evidence="4" id="KW-1185">Reference proteome</keyword>
<proteinExistence type="predicted"/>
<name>A0A1H0NRK6_9ACTN</name>
<evidence type="ECO:0000313" key="4">
    <source>
        <dbReference type="Proteomes" id="UP000199341"/>
    </source>
</evidence>
<dbReference type="Pfam" id="PF00932">
    <property type="entry name" value="LTD"/>
    <property type="match status" value="1"/>
</dbReference>
<dbReference type="InterPro" id="IPR001322">
    <property type="entry name" value="Lamin_tail_dom"/>
</dbReference>
<dbReference type="SUPFAM" id="SSF74853">
    <property type="entry name" value="Lamin A/C globular tail domain"/>
    <property type="match status" value="1"/>
</dbReference>
<reference evidence="3 4" key="1">
    <citation type="submission" date="2016-10" db="EMBL/GenBank/DDBJ databases">
        <authorList>
            <person name="de Groot N.N."/>
        </authorList>
    </citation>
    <scope>NUCLEOTIDE SEQUENCE [LARGE SCALE GENOMIC DNA]</scope>
    <source>
        <strain evidence="3 4">CGMCC 4.2022</strain>
    </source>
</reference>
<feature type="domain" description="LTD" evidence="2">
    <location>
        <begin position="86"/>
        <end position="208"/>
    </location>
</feature>
<dbReference type="InterPro" id="IPR036415">
    <property type="entry name" value="Lamin_tail_dom_sf"/>
</dbReference>
<evidence type="ECO:0000256" key="1">
    <source>
        <dbReference type="SAM" id="MobiDB-lite"/>
    </source>
</evidence>
<dbReference type="Gene3D" id="2.60.40.1260">
    <property type="entry name" value="Lamin Tail domain"/>
    <property type="match status" value="1"/>
</dbReference>
<organism evidence="3 4">
    <name type="scientific">Actinacidiphila guanduensis</name>
    <dbReference type="NCBI Taxonomy" id="310781"/>
    <lineage>
        <taxon>Bacteria</taxon>
        <taxon>Bacillati</taxon>
        <taxon>Actinomycetota</taxon>
        <taxon>Actinomycetes</taxon>
        <taxon>Kitasatosporales</taxon>
        <taxon>Streptomycetaceae</taxon>
        <taxon>Actinacidiphila</taxon>
    </lineage>
</organism>
<accession>A0A1H0NRK6</accession>
<sequence>MSAFSNTERSFPWHIRPFAHSGGPRRNAGNSTVRCGRRTAPSTKGDVTVSRITMRLAATAAACGAVLAAAALPAAAASHARPHHPFPVSHRAPAPQRAEVVLGAVQHDSRIRGNSVRALDAEWIAVTNTGRSAVDLAGWTLSDSDHHTYRFHHLWLGGHQSVRVHTGFGRDTSRDVYQGSRRSLWDARDTATLRDARGHVVDTESWGHGWGGRR</sequence>
<dbReference type="AlphaFoldDB" id="A0A1H0NRK6"/>
<dbReference type="EMBL" id="FNIE01000014">
    <property type="protein sequence ID" value="SDO95442.1"/>
    <property type="molecule type" value="Genomic_DNA"/>
</dbReference>